<dbReference type="Gene3D" id="3.30.1490.20">
    <property type="entry name" value="ATP-grasp fold, A domain"/>
    <property type="match status" value="1"/>
</dbReference>
<protein>
    <submittedName>
        <fullName evidence="2">Pyruvate phosphate dikinase, PEP/pyruvate binding domain</fullName>
    </submittedName>
</protein>
<gene>
    <name evidence="2" type="ORF">SAMN02745110_02367</name>
</gene>
<keyword evidence="2" id="KW-0808">Transferase</keyword>
<dbReference type="OrthoDB" id="9812167at2"/>
<reference evidence="2 3" key="1">
    <citation type="submission" date="2017-02" db="EMBL/GenBank/DDBJ databases">
        <authorList>
            <person name="Peterson S.W."/>
        </authorList>
    </citation>
    <scope>NUCLEOTIDE SEQUENCE [LARGE SCALE GENOMIC DNA]</scope>
    <source>
        <strain evidence="2 3">ATCC 17233</strain>
    </source>
</reference>
<dbReference type="Pfam" id="PF01326">
    <property type="entry name" value="PPDK_N"/>
    <property type="match status" value="1"/>
</dbReference>
<feature type="domain" description="Pyruvate phosphate dikinase AMP/ATP-binding" evidence="1">
    <location>
        <begin position="293"/>
        <end position="673"/>
    </location>
</feature>
<evidence type="ECO:0000313" key="3">
    <source>
        <dbReference type="Proteomes" id="UP000189857"/>
    </source>
</evidence>
<dbReference type="RefSeq" id="WP_078788156.1">
    <property type="nucleotide sequence ID" value="NZ_FMTO01000023.1"/>
</dbReference>
<dbReference type="GO" id="GO:0005524">
    <property type="term" value="F:ATP binding"/>
    <property type="evidence" value="ECO:0007669"/>
    <property type="project" value="InterPro"/>
</dbReference>
<dbReference type="SUPFAM" id="SSF56059">
    <property type="entry name" value="Glutathione synthetase ATP-binding domain-like"/>
    <property type="match status" value="1"/>
</dbReference>
<accession>A0A1T4QE96</accession>
<dbReference type="EMBL" id="FUXA01000019">
    <property type="protein sequence ID" value="SKA01956.1"/>
    <property type="molecule type" value="Genomic_DNA"/>
</dbReference>
<evidence type="ECO:0000259" key="1">
    <source>
        <dbReference type="Pfam" id="PF01326"/>
    </source>
</evidence>
<sequence length="856" mass="98503">MAAFDRIKSGISEMDTALDNIRLGDNVVWRVSDLSEFKLFMEPYIKQAIEDKRNIIYFRFASHEPLLEESPYIKKIDVPLSHRFETFTVDIHNEIEKAGRDAFYVFDCLSELQTAWATDLMMGNFFRVTCPFLFILDTVAFFPIIRGKHSVQAINKILDTTQLFLDVYSDKKNVYVRPEKVWNRNSDTMFLPHTYNPASGEFRPILDGVKSSRFYQALGLAQRSAEEQYSDSWDKFFIRVKMLRENGIDITKECSRMCNIMMTRDTKMREMVKKNFTPEDYFAVRDHMVGTGMIGGKSCGMLLARAIIRNKEPDISEVLEPHDSFYVGSDMYYTYIVDNNLWNLRIKQRTEEGYFSLAKEFADKLMEGSFSEAMREQFVRIIEYYGQDPYIIRSSSILEDGFGNAFAGKYESVFCANRGSLEERLNEFEHAIKVVYASSMSLSALDYRKRRGLDGRDEQMALLIQRVSGSYYGSYYMPCAAGVGYSYSPYRIMKDTDPTAGMLRLVMGLGTSAVDRTEGSYPRIVNLDMPEKSSYSSSADKHKFSQGKAEVINMTTRELEKMSYEMIEQDIPKYLEKILLEHDTEAESRLREMGRRREVKFISCKGLVANAPLMDQMRRMLHCIQEEYEYPVDTEFTINISENGEYSIDLLQCRPLQVQKGKTGNVVPEDIPEERILLESVGASMGISKTSSFDLIVYVDPVKYYELPFKDKDLVAKLIGKINWHFRDMDKHMMLIVPGRVGTTSPELGVPTSFADISAYDIICETEESRAGYNPELSYGSHIFQDLVEAEILYTAIFQGEKTKHYSPEKLESSKDLIGELEFSDVLEGVVHVYDVSDRKCEIYNDVAEEHLLITC</sequence>
<name>A0A1T4QE96_9FIRM</name>
<dbReference type="GO" id="GO:0016301">
    <property type="term" value="F:kinase activity"/>
    <property type="evidence" value="ECO:0007669"/>
    <property type="project" value="UniProtKB-KW"/>
</dbReference>
<dbReference type="InterPro" id="IPR002192">
    <property type="entry name" value="PPDK_AMP/ATP-bd"/>
</dbReference>
<keyword evidence="2" id="KW-0670">Pyruvate</keyword>
<dbReference type="InterPro" id="IPR013815">
    <property type="entry name" value="ATP_grasp_subdomain_1"/>
</dbReference>
<dbReference type="Proteomes" id="UP000189857">
    <property type="component" value="Unassembled WGS sequence"/>
</dbReference>
<proteinExistence type="predicted"/>
<keyword evidence="3" id="KW-1185">Reference proteome</keyword>
<organism evidence="2 3">
    <name type="scientific">Eubacterium ruminantium</name>
    <dbReference type="NCBI Taxonomy" id="42322"/>
    <lineage>
        <taxon>Bacteria</taxon>
        <taxon>Bacillati</taxon>
        <taxon>Bacillota</taxon>
        <taxon>Clostridia</taxon>
        <taxon>Eubacteriales</taxon>
        <taxon>Eubacteriaceae</taxon>
        <taxon>Eubacterium</taxon>
    </lineage>
</organism>
<keyword evidence="2" id="KW-0418">Kinase</keyword>
<dbReference type="AlphaFoldDB" id="A0A1T4QE96"/>
<evidence type="ECO:0000313" key="2">
    <source>
        <dbReference type="EMBL" id="SKA01956.1"/>
    </source>
</evidence>